<proteinExistence type="predicted"/>
<dbReference type="Proteomes" id="UP000887579">
    <property type="component" value="Unplaced"/>
</dbReference>
<evidence type="ECO:0000313" key="1">
    <source>
        <dbReference type="Proteomes" id="UP000887579"/>
    </source>
</evidence>
<evidence type="ECO:0000313" key="2">
    <source>
        <dbReference type="WBParaSite" id="ES5_v2.g9442.t1"/>
    </source>
</evidence>
<organism evidence="1 2">
    <name type="scientific">Panagrolaimus sp. ES5</name>
    <dbReference type="NCBI Taxonomy" id="591445"/>
    <lineage>
        <taxon>Eukaryota</taxon>
        <taxon>Metazoa</taxon>
        <taxon>Ecdysozoa</taxon>
        <taxon>Nematoda</taxon>
        <taxon>Chromadorea</taxon>
        <taxon>Rhabditida</taxon>
        <taxon>Tylenchina</taxon>
        <taxon>Panagrolaimomorpha</taxon>
        <taxon>Panagrolaimoidea</taxon>
        <taxon>Panagrolaimidae</taxon>
        <taxon>Panagrolaimus</taxon>
    </lineage>
</organism>
<name>A0AC34GY16_9BILA</name>
<protein>
    <submittedName>
        <fullName evidence="2">Uncharacterized protein</fullName>
    </submittedName>
</protein>
<dbReference type="WBParaSite" id="ES5_v2.g9442.t1">
    <property type="protein sequence ID" value="ES5_v2.g9442.t1"/>
    <property type="gene ID" value="ES5_v2.g9442"/>
</dbReference>
<reference evidence="2" key="1">
    <citation type="submission" date="2022-11" db="UniProtKB">
        <authorList>
            <consortium name="WormBaseParasite"/>
        </authorList>
    </citation>
    <scope>IDENTIFICATION</scope>
</reference>
<sequence length="313" mass="37406">MLGYYEKIKSVEDNDKEWLEALMEVKDEEFLVQNVEYRLGGDLTKKNLWKMYINFLKTRNLKNLLHTYSKYCRFWLDDNEMKDEYQKAAKMYGPLNVSWKNPFDFENYNIFATKEFLLEQNRSNICKRLCKDKRQPSSDSCFSFSNAVTQRFPFRSSLMAYIWKASNGAIRQKLFISCKYFFSKHPTPICYKLALGYNDRYVEYYHQQSVIVKCNYLLKFRVENFHVTTSLCIRDSYLINLLSSFIPKIYQCDVKFIEIWNQNLSDQELKFLMGSENVEELIFNGVRVLLFDETPVPLEDILILTPKIQIFND</sequence>
<accession>A0AC34GY16</accession>